<dbReference type="Proteomes" id="UP000000555">
    <property type="component" value="Chromosome"/>
</dbReference>
<name>Q8RCE1_CALS4</name>
<dbReference type="KEGG" id="tte:TTE0491"/>
<reference evidence="1 2" key="1">
    <citation type="journal article" date="2002" name="Genome Res.">
        <title>A complete sequence of the T. tengcongensis genome.</title>
        <authorList>
            <person name="Bao Q."/>
            <person name="Tian Y."/>
            <person name="Li W."/>
            <person name="Xu Z."/>
            <person name="Xuan Z."/>
            <person name="Hu S."/>
            <person name="Dong W."/>
            <person name="Yang J."/>
            <person name="Chen Y."/>
            <person name="Xue Y."/>
            <person name="Xu Y."/>
            <person name="Lai X."/>
            <person name="Huang L."/>
            <person name="Dong X."/>
            <person name="Ma Y."/>
            <person name="Ling L."/>
            <person name="Tan H."/>
            <person name="Chen R."/>
            <person name="Wang J."/>
            <person name="Yu J."/>
            <person name="Yang H."/>
        </authorList>
    </citation>
    <scope>NUCLEOTIDE SEQUENCE [LARGE SCALE GENOMIC DNA]</scope>
    <source>
        <strain evidence="2">DSM 15242 / JCM 11007 / NBRC 100824 / MB4</strain>
    </source>
</reference>
<dbReference type="AlphaFoldDB" id="Q8RCE1"/>
<organism evidence="1 2">
    <name type="scientific">Caldanaerobacter subterraneus subsp. tengcongensis (strain DSM 15242 / JCM 11007 / NBRC 100824 / MB4)</name>
    <name type="common">Thermoanaerobacter tengcongensis</name>
    <dbReference type="NCBI Taxonomy" id="273068"/>
    <lineage>
        <taxon>Bacteria</taxon>
        <taxon>Bacillati</taxon>
        <taxon>Bacillota</taxon>
        <taxon>Clostridia</taxon>
        <taxon>Thermoanaerobacterales</taxon>
        <taxon>Thermoanaerobacteraceae</taxon>
        <taxon>Caldanaerobacter</taxon>
    </lineage>
</organism>
<keyword evidence="1" id="KW-0282">Flagellum</keyword>
<evidence type="ECO:0000313" key="2">
    <source>
        <dbReference type="Proteomes" id="UP000000555"/>
    </source>
</evidence>
<keyword evidence="2" id="KW-1185">Reference proteome</keyword>
<dbReference type="eggNOG" id="ENOG5032TKA">
    <property type="taxonomic scope" value="Bacteria"/>
</dbReference>
<accession>Q8RCE1</accession>
<dbReference type="HOGENOM" id="CLU_137779_0_0_9"/>
<protein>
    <submittedName>
        <fullName evidence="1">Flagellar protein</fullName>
    </submittedName>
</protein>
<sequence>MKIMEIRNCKRCGRPYIYTGKDLCPVCYQQDEEDFLKVRDYLDLHPNATMLEISQNTQVSAKKIMDFLKEGRLILSPSNVNIGLKCERCGKPILSGRFCDECKLELAKELTKGYESKTTKDEDETKGERLYVYDTKKKKK</sequence>
<keyword evidence="1" id="KW-0969">Cilium</keyword>
<dbReference type="NCBIfam" id="TIGR03826">
    <property type="entry name" value="YvyF"/>
    <property type="match status" value="1"/>
</dbReference>
<evidence type="ECO:0000313" key="1">
    <source>
        <dbReference type="EMBL" id="AAM23771.1"/>
    </source>
</evidence>
<dbReference type="EMBL" id="AE008691">
    <property type="protein sequence ID" value="AAM23771.1"/>
    <property type="molecule type" value="Genomic_DNA"/>
</dbReference>
<dbReference type="InterPro" id="IPR022258">
    <property type="entry name" value="Flagellar_operon_YvyF"/>
</dbReference>
<gene>
    <name evidence="1" type="ordered locus">TTE0491</name>
</gene>
<proteinExistence type="predicted"/>
<keyword evidence="1" id="KW-0966">Cell projection</keyword>
<dbReference type="STRING" id="273068.TTE0491"/>